<keyword evidence="4" id="KW-1185">Reference proteome</keyword>
<accession>A0A918X826</accession>
<sequence>MIDPTSIGTALTVLAVITVLVIAFGAALLSDMAMRRREDRAATPPEQAAAQPDEPAAQLPGSLQQTEELAAQAPTGAVSSNGRGPSNL</sequence>
<keyword evidence="2" id="KW-0812">Transmembrane</keyword>
<evidence type="ECO:0000313" key="4">
    <source>
        <dbReference type="Proteomes" id="UP000654947"/>
    </source>
</evidence>
<feature type="compositionally biased region" description="Polar residues" evidence="1">
    <location>
        <begin position="77"/>
        <end position="88"/>
    </location>
</feature>
<keyword evidence="2" id="KW-1133">Transmembrane helix</keyword>
<name>A0A918X826_9ACTN</name>
<dbReference type="EMBL" id="BMXL01000002">
    <property type="protein sequence ID" value="GHD17530.1"/>
    <property type="molecule type" value="Genomic_DNA"/>
</dbReference>
<feature type="compositionally biased region" description="Low complexity" evidence="1">
    <location>
        <begin position="42"/>
        <end position="60"/>
    </location>
</feature>
<dbReference type="AlphaFoldDB" id="A0A918X826"/>
<evidence type="ECO:0000256" key="2">
    <source>
        <dbReference type="SAM" id="Phobius"/>
    </source>
</evidence>
<comment type="caution">
    <text evidence="3">The sequence shown here is derived from an EMBL/GenBank/DDBJ whole genome shotgun (WGS) entry which is preliminary data.</text>
</comment>
<feature type="region of interest" description="Disordered" evidence="1">
    <location>
        <begin position="37"/>
        <end position="88"/>
    </location>
</feature>
<keyword evidence="2" id="KW-0472">Membrane</keyword>
<organism evidence="3 4">
    <name type="scientific">Nocardiopsis kunsanensis</name>
    <dbReference type="NCBI Taxonomy" id="141693"/>
    <lineage>
        <taxon>Bacteria</taxon>
        <taxon>Bacillati</taxon>
        <taxon>Actinomycetota</taxon>
        <taxon>Actinomycetes</taxon>
        <taxon>Streptosporangiales</taxon>
        <taxon>Nocardiopsidaceae</taxon>
        <taxon>Nocardiopsis</taxon>
    </lineage>
</organism>
<reference evidence="3 4" key="1">
    <citation type="journal article" date="2014" name="Int. J. Syst. Evol. Microbiol.">
        <title>Complete genome sequence of Corynebacterium casei LMG S-19264T (=DSM 44701T), isolated from a smear-ripened cheese.</title>
        <authorList>
            <consortium name="US DOE Joint Genome Institute (JGI-PGF)"/>
            <person name="Walter F."/>
            <person name="Albersmeier A."/>
            <person name="Kalinowski J."/>
            <person name="Ruckert C."/>
        </authorList>
    </citation>
    <scope>NUCLEOTIDE SEQUENCE [LARGE SCALE GENOMIC DNA]</scope>
    <source>
        <strain evidence="3 4">KCTC 19473</strain>
    </source>
</reference>
<protein>
    <submittedName>
        <fullName evidence="3">Uncharacterized protein</fullName>
    </submittedName>
</protein>
<evidence type="ECO:0000256" key="1">
    <source>
        <dbReference type="SAM" id="MobiDB-lite"/>
    </source>
</evidence>
<gene>
    <name evidence="3" type="ORF">GCM10007147_06790</name>
</gene>
<dbReference type="Proteomes" id="UP000654947">
    <property type="component" value="Unassembled WGS sequence"/>
</dbReference>
<proteinExistence type="predicted"/>
<feature type="transmembrane region" description="Helical" evidence="2">
    <location>
        <begin position="6"/>
        <end position="30"/>
    </location>
</feature>
<evidence type="ECO:0000313" key="3">
    <source>
        <dbReference type="EMBL" id="GHD17530.1"/>
    </source>
</evidence>
<dbReference type="RefSeq" id="WP_017574635.1">
    <property type="nucleotide sequence ID" value="NZ_BMXL01000002.1"/>
</dbReference>